<keyword evidence="2" id="KW-1133">Transmembrane helix</keyword>
<name>A0A4V6DBU1_SETVI</name>
<evidence type="ECO:0008006" key="5">
    <source>
        <dbReference type="Google" id="ProtNLM"/>
    </source>
</evidence>
<proteinExistence type="predicted"/>
<keyword evidence="2" id="KW-0472">Membrane</keyword>
<sequence length="411" mass="44745">MASRGFLSTTLCSGLTRFGALNSGVVVHGTLISTCFFSFYVGGEFSLRHVVWVTFVSQIPFCLIFILTSLWSNDATIDRISDLPDELLHIVLLRLRSNGDAPRTSVLSYCWRRVWAKLPKIVLDYHDPPPQDVIPKLLNSVDDALAAYSSVAPAVIKRLEVALPGRSGTHIPTYRVSNWLRFTSQRKDDDVREGLLLPACDKATRIELFLKHQWHLWFPLAASFSMLTDLAIHDTSVELDELESLVCSKQCPHLRNLQIVNVQSLSVDVFSVRSNSLVSLRFDAWIQNATFPFRLKGWIGHSKTGGRLHPPCTASLLRLLAPAHPVHAPRCLPFAEPPTPTPPPILLHPIFSLSPSYPSPGGGDGSHGRGPDGGSHALVAAAAQDLDGEQVGAGPGGGWAWGGGLGGARVV</sequence>
<evidence type="ECO:0000256" key="1">
    <source>
        <dbReference type="SAM" id="MobiDB-lite"/>
    </source>
</evidence>
<dbReference type="PANTHER" id="PTHR34709:SF68">
    <property type="entry name" value="OS07G0550432 PROTEIN"/>
    <property type="match status" value="1"/>
</dbReference>
<feature type="region of interest" description="Disordered" evidence="1">
    <location>
        <begin position="357"/>
        <end position="376"/>
    </location>
</feature>
<dbReference type="EMBL" id="CM016553">
    <property type="protein sequence ID" value="TKW35216.1"/>
    <property type="molecule type" value="Genomic_DNA"/>
</dbReference>
<dbReference type="InterPro" id="IPR036047">
    <property type="entry name" value="F-box-like_dom_sf"/>
</dbReference>
<organism evidence="3 4">
    <name type="scientific">Setaria viridis</name>
    <name type="common">Green bristlegrass</name>
    <name type="synonym">Setaria italica subsp. viridis</name>
    <dbReference type="NCBI Taxonomy" id="4556"/>
    <lineage>
        <taxon>Eukaryota</taxon>
        <taxon>Viridiplantae</taxon>
        <taxon>Streptophyta</taxon>
        <taxon>Embryophyta</taxon>
        <taxon>Tracheophyta</taxon>
        <taxon>Spermatophyta</taxon>
        <taxon>Magnoliopsida</taxon>
        <taxon>Liliopsida</taxon>
        <taxon>Poales</taxon>
        <taxon>Poaceae</taxon>
        <taxon>PACMAD clade</taxon>
        <taxon>Panicoideae</taxon>
        <taxon>Panicodae</taxon>
        <taxon>Paniceae</taxon>
        <taxon>Cenchrinae</taxon>
        <taxon>Setaria</taxon>
    </lineage>
</organism>
<dbReference type="SUPFAM" id="SSF81383">
    <property type="entry name" value="F-box domain"/>
    <property type="match status" value="1"/>
</dbReference>
<accession>A0A4V6DBU1</accession>
<gene>
    <name evidence="3" type="ORF">SEVIR_2G357900v2</name>
</gene>
<dbReference type="Gramene" id="TKW35216">
    <property type="protein sequence ID" value="TKW35216"/>
    <property type="gene ID" value="SEVIR_2G357900v2"/>
</dbReference>
<reference evidence="3" key="1">
    <citation type="submission" date="2019-03" db="EMBL/GenBank/DDBJ databases">
        <title>WGS assembly of Setaria viridis.</title>
        <authorList>
            <person name="Huang P."/>
            <person name="Jenkins J."/>
            <person name="Grimwood J."/>
            <person name="Barry K."/>
            <person name="Healey A."/>
            <person name="Mamidi S."/>
            <person name="Sreedasyam A."/>
            <person name="Shu S."/>
            <person name="Feldman M."/>
            <person name="Wu J."/>
            <person name="Yu Y."/>
            <person name="Chen C."/>
            <person name="Johnson J."/>
            <person name="Rokhsar D."/>
            <person name="Baxter I."/>
            <person name="Schmutz J."/>
            <person name="Brutnell T."/>
            <person name="Kellogg E."/>
        </authorList>
    </citation>
    <scope>NUCLEOTIDE SEQUENCE [LARGE SCALE GENOMIC DNA]</scope>
</reference>
<feature type="transmembrane region" description="Helical" evidence="2">
    <location>
        <begin position="50"/>
        <end position="71"/>
    </location>
</feature>
<dbReference type="InterPro" id="IPR055312">
    <property type="entry name" value="FBL15-like"/>
</dbReference>
<dbReference type="Proteomes" id="UP000298652">
    <property type="component" value="Chromosome 2"/>
</dbReference>
<evidence type="ECO:0000256" key="2">
    <source>
        <dbReference type="SAM" id="Phobius"/>
    </source>
</evidence>
<evidence type="ECO:0000313" key="4">
    <source>
        <dbReference type="Proteomes" id="UP000298652"/>
    </source>
</evidence>
<evidence type="ECO:0000313" key="3">
    <source>
        <dbReference type="EMBL" id="TKW35216.1"/>
    </source>
</evidence>
<keyword evidence="4" id="KW-1185">Reference proteome</keyword>
<protein>
    <recommendedName>
        <fullName evidence="5">F-box domain-containing protein</fullName>
    </recommendedName>
</protein>
<dbReference type="AlphaFoldDB" id="A0A4V6DBU1"/>
<feature type="transmembrane region" description="Helical" evidence="2">
    <location>
        <begin position="20"/>
        <end position="43"/>
    </location>
</feature>
<dbReference type="PANTHER" id="PTHR34709">
    <property type="entry name" value="OS10G0396666 PROTEIN"/>
    <property type="match status" value="1"/>
</dbReference>
<keyword evidence="2" id="KW-0812">Transmembrane</keyword>